<protein>
    <recommendedName>
        <fullName evidence="8">Dolichyl-diphosphooligosaccharide--protein glycosyltransferase subunit OST2</fullName>
        <shortName evidence="8">Oligosaccharyl transferase subunit OST2</shortName>
    </recommendedName>
</protein>
<sequence>MSKKGGKNEKKEEVKEVKEEDPFLKTLLTSYMKETPSRIKTIDCFIIFQLLMGILVLIYGFLFCHNPLNSFVSALFSCFGMFVFTMSLRLREGESNNARGYFVEYIFCVILLQLAVANFLG</sequence>
<comment type="pathway">
    <text evidence="2 8">Protein modification; protein glycosylation.</text>
</comment>
<dbReference type="AlphaFoldDB" id="A0A0A1U6R4"/>
<keyword evidence="10" id="KW-1185">Reference proteome</keyword>
<proteinExistence type="inferred from homology"/>
<keyword evidence="4 8" id="KW-0812">Transmembrane</keyword>
<dbReference type="PANTHER" id="PTHR10705:SF0">
    <property type="entry name" value="DOLICHYL-DIPHOSPHOOLIGOSACCHARIDE--PROTEIN GLYCOSYLTRANSFERASE SUBUNIT DAD1"/>
    <property type="match status" value="1"/>
</dbReference>
<dbReference type="GO" id="GO:0006487">
    <property type="term" value="P:protein N-linked glycosylation"/>
    <property type="evidence" value="ECO:0007669"/>
    <property type="project" value="TreeGrafter"/>
</dbReference>
<dbReference type="GeneID" id="14886453"/>
<keyword evidence="6 8" id="KW-1133">Transmembrane helix</keyword>
<name>A0A0A1U6R4_ENTIV</name>
<evidence type="ECO:0000256" key="8">
    <source>
        <dbReference type="RuleBase" id="RU361136"/>
    </source>
</evidence>
<feature type="transmembrane region" description="Helical" evidence="8">
    <location>
        <begin position="102"/>
        <end position="120"/>
    </location>
</feature>
<dbReference type="Pfam" id="PF02109">
    <property type="entry name" value="DAD"/>
    <property type="match status" value="1"/>
</dbReference>
<evidence type="ECO:0000313" key="10">
    <source>
        <dbReference type="Proteomes" id="UP000014680"/>
    </source>
</evidence>
<feature type="transmembrane region" description="Helical" evidence="8">
    <location>
        <begin position="68"/>
        <end position="90"/>
    </location>
</feature>
<dbReference type="PANTHER" id="PTHR10705">
    <property type="entry name" value="DOLICHYL-DIPHOSPHOOLIGOSACCHARIDE--PROTEIN GLYCOSYLTRANSFERASE SUBUNIT DAD1"/>
    <property type="match status" value="1"/>
</dbReference>
<accession>A0A0A1U6R4</accession>
<dbReference type="GO" id="GO:0008250">
    <property type="term" value="C:oligosaccharyltransferase complex"/>
    <property type="evidence" value="ECO:0007669"/>
    <property type="project" value="InterPro"/>
</dbReference>
<dbReference type="Proteomes" id="UP000014680">
    <property type="component" value="Unassembled WGS sequence"/>
</dbReference>
<evidence type="ECO:0000256" key="1">
    <source>
        <dbReference type="ARBA" id="ARBA00004477"/>
    </source>
</evidence>
<comment type="subcellular location">
    <subcellularLocation>
        <location evidence="1 8">Endoplasmic reticulum membrane</location>
        <topology evidence="1 8">Multi-pass membrane protein</topology>
    </subcellularLocation>
</comment>
<dbReference type="InterPro" id="IPR003038">
    <property type="entry name" value="DAD/Ost2"/>
</dbReference>
<dbReference type="UniPathway" id="UPA00378"/>
<evidence type="ECO:0000313" key="9">
    <source>
        <dbReference type="EMBL" id="ELP87521.1"/>
    </source>
</evidence>
<evidence type="ECO:0000256" key="5">
    <source>
        <dbReference type="ARBA" id="ARBA00022824"/>
    </source>
</evidence>
<dbReference type="OMA" id="SAMRNAY"/>
<comment type="similarity">
    <text evidence="3 8">Belongs to the DAD/OST2 family.</text>
</comment>
<keyword evidence="5 8" id="KW-0256">Endoplasmic reticulum</keyword>
<organism evidence="9 10">
    <name type="scientific">Entamoeba invadens IP1</name>
    <dbReference type="NCBI Taxonomy" id="370355"/>
    <lineage>
        <taxon>Eukaryota</taxon>
        <taxon>Amoebozoa</taxon>
        <taxon>Evosea</taxon>
        <taxon>Archamoebae</taxon>
        <taxon>Mastigamoebida</taxon>
        <taxon>Entamoebidae</taxon>
        <taxon>Entamoeba</taxon>
    </lineage>
</organism>
<dbReference type="GO" id="GO:0016740">
    <property type="term" value="F:transferase activity"/>
    <property type="evidence" value="ECO:0007669"/>
    <property type="project" value="UniProtKB-KW"/>
</dbReference>
<evidence type="ECO:0000256" key="6">
    <source>
        <dbReference type="ARBA" id="ARBA00022989"/>
    </source>
</evidence>
<comment type="subunit">
    <text evidence="8">Component of the oligosaccharyltransferase (OST) complex.</text>
</comment>
<keyword evidence="9" id="KW-0808">Transferase</keyword>
<evidence type="ECO:0000256" key="3">
    <source>
        <dbReference type="ARBA" id="ARBA00009386"/>
    </source>
</evidence>
<keyword evidence="7 8" id="KW-0472">Membrane</keyword>
<dbReference type="VEuPathDB" id="AmoebaDB:EIN_098480"/>
<evidence type="ECO:0000256" key="4">
    <source>
        <dbReference type="ARBA" id="ARBA00022692"/>
    </source>
</evidence>
<dbReference type="KEGG" id="eiv:EIN_098480"/>
<dbReference type="EMBL" id="KB206860">
    <property type="protein sequence ID" value="ELP87521.1"/>
    <property type="molecule type" value="Genomic_DNA"/>
</dbReference>
<dbReference type="OrthoDB" id="445566at2759"/>
<gene>
    <name evidence="9" type="ORF">EIN_098480</name>
</gene>
<evidence type="ECO:0000256" key="2">
    <source>
        <dbReference type="ARBA" id="ARBA00004922"/>
    </source>
</evidence>
<evidence type="ECO:0000256" key="7">
    <source>
        <dbReference type="ARBA" id="ARBA00023136"/>
    </source>
</evidence>
<reference evidence="9 10" key="1">
    <citation type="submission" date="2012-10" db="EMBL/GenBank/DDBJ databases">
        <authorList>
            <person name="Zafar N."/>
            <person name="Inman J."/>
            <person name="Hall N."/>
            <person name="Lorenzi H."/>
            <person name="Caler E."/>
        </authorList>
    </citation>
    <scope>NUCLEOTIDE SEQUENCE [LARGE SCALE GENOMIC DNA]</scope>
    <source>
        <strain evidence="9 10">IP1</strain>
    </source>
</reference>
<dbReference type="RefSeq" id="XP_004254292.1">
    <property type="nucleotide sequence ID" value="XM_004254244.1"/>
</dbReference>
<feature type="transmembrane region" description="Helical" evidence="8">
    <location>
        <begin position="42"/>
        <end position="62"/>
    </location>
</feature>
<comment type="function">
    <text evidence="8">Subunit of the oligosaccharyl transferase (OST) complex that catalyzes the initial transfer of a defined glycan (Glc(3)Man(9)GlcNAc(2) in eukaryotes) from the lipid carrier dolichol-pyrophosphate to an asparagine residue within an Asn-X-Ser/Thr consensus motif in nascent polypeptide chains, the first step in protein N-glycosylation. N-glycosylation occurs cotranslationally and the complex associates with the Sec61 complex at the channel-forming translocon complex that mediates protein translocation across the endoplasmic reticulum (ER). All subunits are required for a maximal enzyme activity.</text>
</comment>